<dbReference type="Pfam" id="PF00074">
    <property type="entry name" value="RnaseA"/>
    <property type="match status" value="1"/>
</dbReference>
<dbReference type="PANTHER" id="PTHR11437">
    <property type="entry name" value="RIBONUCLEASE"/>
    <property type="match status" value="1"/>
</dbReference>
<dbReference type="InterPro" id="IPR036816">
    <property type="entry name" value="RNaseA-like_dom_sf"/>
</dbReference>
<dbReference type="InterPro" id="IPR001427">
    <property type="entry name" value="RNaseA"/>
</dbReference>
<evidence type="ECO:0000259" key="5">
    <source>
        <dbReference type="SMART" id="SM00092"/>
    </source>
</evidence>
<evidence type="ECO:0000256" key="3">
    <source>
        <dbReference type="ARBA" id="ARBA00022525"/>
    </source>
</evidence>
<keyword evidence="4" id="KW-1015">Disulfide bond</keyword>
<dbReference type="InterPro" id="IPR023412">
    <property type="entry name" value="RNaseA_domain"/>
</dbReference>
<accession>A0A672YZH6</accession>
<reference evidence="6" key="3">
    <citation type="submission" date="2025-09" db="UniProtKB">
        <authorList>
            <consortium name="Ensembl"/>
        </authorList>
    </citation>
    <scope>IDENTIFICATION</scope>
</reference>
<name>A0A672YZH6_9TELE</name>
<comment type="similarity">
    <text evidence="2">Belongs to the pancreatic ribonuclease family.</text>
</comment>
<dbReference type="Proteomes" id="UP000472271">
    <property type="component" value="Chromosome 10"/>
</dbReference>
<proteinExistence type="inferred from homology"/>
<dbReference type="Gene3D" id="3.10.130.10">
    <property type="entry name" value="Ribonuclease A-like domain"/>
    <property type="match status" value="1"/>
</dbReference>
<dbReference type="CDD" id="cd06265">
    <property type="entry name" value="RNase_A_canonical"/>
    <property type="match status" value="1"/>
</dbReference>
<evidence type="ECO:0000313" key="7">
    <source>
        <dbReference type="Proteomes" id="UP000472271"/>
    </source>
</evidence>
<comment type="subcellular location">
    <subcellularLocation>
        <location evidence="1">Secreted</location>
    </subcellularLocation>
</comment>
<keyword evidence="3" id="KW-0964">Secreted</keyword>
<evidence type="ECO:0000313" key="6">
    <source>
        <dbReference type="Ensembl" id="ENSSORP00005009782.1"/>
    </source>
</evidence>
<dbReference type="Ensembl" id="ENSSORT00005010108.1">
    <property type="protein sequence ID" value="ENSSORP00005009782.1"/>
    <property type="gene ID" value="ENSSORG00005005349.1"/>
</dbReference>
<dbReference type="GO" id="GO:0050830">
    <property type="term" value="P:defense response to Gram-positive bacterium"/>
    <property type="evidence" value="ECO:0007669"/>
    <property type="project" value="TreeGrafter"/>
</dbReference>
<reference evidence="6" key="2">
    <citation type="submission" date="2025-08" db="UniProtKB">
        <authorList>
            <consortium name="Ensembl"/>
        </authorList>
    </citation>
    <scope>IDENTIFICATION</scope>
</reference>
<dbReference type="FunCoup" id="A0A672YZH6">
    <property type="interactions" value="1055"/>
</dbReference>
<dbReference type="GO" id="GO:0050829">
    <property type="term" value="P:defense response to Gram-negative bacterium"/>
    <property type="evidence" value="ECO:0007669"/>
    <property type="project" value="TreeGrafter"/>
</dbReference>
<feature type="domain" description="Ribonuclease A-domain" evidence="5">
    <location>
        <begin position="2"/>
        <end position="119"/>
    </location>
</feature>
<dbReference type="SUPFAM" id="SSF54076">
    <property type="entry name" value="RNase A-like"/>
    <property type="match status" value="1"/>
</dbReference>
<protein>
    <recommendedName>
        <fullName evidence="5">Ribonuclease A-domain domain-containing protein</fullName>
    </recommendedName>
</protein>
<evidence type="ECO:0000256" key="4">
    <source>
        <dbReference type="ARBA" id="ARBA00023157"/>
    </source>
</evidence>
<dbReference type="GO" id="GO:0003676">
    <property type="term" value="F:nucleic acid binding"/>
    <property type="evidence" value="ECO:0007669"/>
    <property type="project" value="InterPro"/>
</dbReference>
<dbReference type="AlphaFoldDB" id="A0A672YZH6"/>
<dbReference type="GO" id="GO:0004540">
    <property type="term" value="F:RNA nuclease activity"/>
    <property type="evidence" value="ECO:0007669"/>
    <property type="project" value="TreeGrafter"/>
</dbReference>
<evidence type="ECO:0000256" key="1">
    <source>
        <dbReference type="ARBA" id="ARBA00004613"/>
    </source>
</evidence>
<keyword evidence="7" id="KW-1185">Reference proteome</keyword>
<sequence>VHIQRYRKFKNQHIIGEMNVNRCSTVIRNRHITMTDSNQCKEINSFIISMPNPVKAVCGRAGKPYGTGAMTESLQPFDVITCTLRSQHGSNCEYRGHRSTRYIVVACEGGLPVHYDEGIVHIGG</sequence>
<dbReference type="SMART" id="SM00092">
    <property type="entry name" value="RNAse_Pc"/>
    <property type="match status" value="1"/>
</dbReference>
<dbReference type="InParanoid" id="A0A672YZH6"/>
<dbReference type="PANTHER" id="PTHR11437:SF10">
    <property type="entry name" value="ANGIOGENIN-RELATED"/>
    <property type="match status" value="1"/>
</dbReference>
<evidence type="ECO:0000256" key="2">
    <source>
        <dbReference type="ARBA" id="ARBA00005600"/>
    </source>
</evidence>
<organism evidence="6 7">
    <name type="scientific">Sphaeramia orbicularis</name>
    <name type="common">orbiculate cardinalfish</name>
    <dbReference type="NCBI Taxonomy" id="375764"/>
    <lineage>
        <taxon>Eukaryota</taxon>
        <taxon>Metazoa</taxon>
        <taxon>Chordata</taxon>
        <taxon>Craniata</taxon>
        <taxon>Vertebrata</taxon>
        <taxon>Euteleostomi</taxon>
        <taxon>Actinopterygii</taxon>
        <taxon>Neopterygii</taxon>
        <taxon>Teleostei</taxon>
        <taxon>Neoteleostei</taxon>
        <taxon>Acanthomorphata</taxon>
        <taxon>Gobiaria</taxon>
        <taxon>Kurtiformes</taxon>
        <taxon>Apogonoidei</taxon>
        <taxon>Apogonidae</taxon>
        <taxon>Apogoninae</taxon>
        <taxon>Sphaeramia</taxon>
    </lineage>
</organism>
<reference evidence="6" key="1">
    <citation type="submission" date="2019-06" db="EMBL/GenBank/DDBJ databases">
        <authorList>
            <consortium name="Wellcome Sanger Institute Data Sharing"/>
        </authorList>
    </citation>
    <scope>NUCLEOTIDE SEQUENCE [LARGE SCALE GENOMIC DNA]</scope>
</reference>
<dbReference type="GO" id="GO:0001525">
    <property type="term" value="P:angiogenesis"/>
    <property type="evidence" value="ECO:0007669"/>
    <property type="project" value="TreeGrafter"/>
</dbReference>
<dbReference type="GO" id="GO:0005576">
    <property type="term" value="C:extracellular region"/>
    <property type="evidence" value="ECO:0007669"/>
    <property type="project" value="UniProtKB-SubCell"/>
</dbReference>